<gene>
    <name evidence="7" type="ORF">DK846_02795</name>
</gene>
<keyword evidence="3" id="KW-0285">Flavoprotein</keyword>
<comment type="caution">
    <text evidence="7">The sequence shown here is derived from an EMBL/GenBank/DDBJ whole genome shotgun (WGS) entry which is preliminary data.</text>
</comment>
<dbReference type="PANTHER" id="PTHR43278:SF2">
    <property type="entry name" value="IRON-SULFUR FLAVOPROTEIN"/>
    <property type="match status" value="1"/>
</dbReference>
<dbReference type="Pfam" id="PF03358">
    <property type="entry name" value="FMN_red"/>
    <property type="match status" value="1"/>
</dbReference>
<keyword evidence="4" id="KW-0288">FMN</keyword>
<name>A0A2V2NES9_9EURY</name>
<feature type="domain" description="NADPH-dependent FMN reductase-like" evidence="6">
    <location>
        <begin position="19"/>
        <end position="118"/>
    </location>
</feature>
<comment type="cofactor">
    <cofactor evidence="2">
        <name>[4Fe-4S] cluster</name>
        <dbReference type="ChEBI" id="CHEBI:49883"/>
    </cofactor>
</comment>
<dbReference type="InterPro" id="IPR051796">
    <property type="entry name" value="ISF_SsuE-like"/>
</dbReference>
<dbReference type="SUPFAM" id="SSF52218">
    <property type="entry name" value="Flavoproteins"/>
    <property type="match status" value="1"/>
</dbReference>
<sequence>MLLGLEGFHSLNGDEMVSVPIFVGSPRKGNTLILALEAEKALRSKGISTEIIMLNDLSIMGCQACYSCKQKGNYSCLLQDDMQRIYNLIENADGAILATPIYFGGVTAQTKLWLDRLFPYLSMDLGSLLPRKIPLACIYTQNQPDPSYFTGAMKSFEFALGLIGFSLKNRVIGYDLDTGIKPMATEYPELMKKAWQAGNDLIS</sequence>
<comment type="cofactor">
    <cofactor evidence="1">
        <name>FMN</name>
        <dbReference type="ChEBI" id="CHEBI:58210"/>
    </cofactor>
</comment>
<proteinExistence type="inferred from homology"/>
<dbReference type="InterPro" id="IPR029039">
    <property type="entry name" value="Flavoprotein-like_sf"/>
</dbReference>
<accession>A0A2V2NES9</accession>
<protein>
    <submittedName>
        <fullName evidence="7">Flavodoxin family protein</fullName>
    </submittedName>
</protein>
<evidence type="ECO:0000256" key="1">
    <source>
        <dbReference type="ARBA" id="ARBA00001917"/>
    </source>
</evidence>
<dbReference type="PANTHER" id="PTHR43278">
    <property type="entry name" value="NAD(P)H-DEPENDENT FMN-CONTAINING OXIDOREDUCTASE YWQN-RELATED"/>
    <property type="match status" value="1"/>
</dbReference>
<keyword evidence="8" id="KW-1185">Reference proteome</keyword>
<dbReference type="Proteomes" id="UP000245657">
    <property type="component" value="Unassembled WGS sequence"/>
</dbReference>
<dbReference type="GO" id="GO:0016491">
    <property type="term" value="F:oxidoreductase activity"/>
    <property type="evidence" value="ECO:0007669"/>
    <property type="project" value="InterPro"/>
</dbReference>
<dbReference type="InterPro" id="IPR005025">
    <property type="entry name" value="FMN_Rdtase-like_dom"/>
</dbReference>
<evidence type="ECO:0000256" key="2">
    <source>
        <dbReference type="ARBA" id="ARBA00001966"/>
    </source>
</evidence>
<dbReference type="EMBL" id="QGMY01000002">
    <property type="protein sequence ID" value="PWR74101.1"/>
    <property type="molecule type" value="Genomic_DNA"/>
</dbReference>
<evidence type="ECO:0000313" key="8">
    <source>
        <dbReference type="Proteomes" id="UP000245657"/>
    </source>
</evidence>
<dbReference type="AlphaFoldDB" id="A0A2V2NES9"/>
<evidence type="ECO:0000259" key="6">
    <source>
        <dbReference type="Pfam" id="PF03358"/>
    </source>
</evidence>
<reference evidence="7 8" key="1">
    <citation type="submission" date="2018-05" db="EMBL/GenBank/DDBJ databases">
        <title>Draft genome of Methanospirillum lacunae Ki8-1.</title>
        <authorList>
            <person name="Dueholm M.S."/>
            <person name="Nielsen P.H."/>
            <person name="Bakmann L.F."/>
            <person name="Otzen D.E."/>
        </authorList>
    </citation>
    <scope>NUCLEOTIDE SEQUENCE [LARGE SCALE GENOMIC DNA]</scope>
    <source>
        <strain evidence="7 8">Ki8-1</strain>
    </source>
</reference>
<evidence type="ECO:0000313" key="7">
    <source>
        <dbReference type="EMBL" id="PWR74101.1"/>
    </source>
</evidence>
<evidence type="ECO:0000256" key="4">
    <source>
        <dbReference type="ARBA" id="ARBA00022643"/>
    </source>
</evidence>
<organism evidence="7 8">
    <name type="scientific">Methanospirillum lacunae</name>
    <dbReference type="NCBI Taxonomy" id="668570"/>
    <lineage>
        <taxon>Archaea</taxon>
        <taxon>Methanobacteriati</taxon>
        <taxon>Methanobacteriota</taxon>
        <taxon>Stenosarchaea group</taxon>
        <taxon>Methanomicrobia</taxon>
        <taxon>Methanomicrobiales</taxon>
        <taxon>Methanospirillaceae</taxon>
        <taxon>Methanospirillum</taxon>
    </lineage>
</organism>
<evidence type="ECO:0000256" key="5">
    <source>
        <dbReference type="ARBA" id="ARBA00038292"/>
    </source>
</evidence>
<comment type="similarity">
    <text evidence="5">Belongs to the SsuE family. Isf subfamily.</text>
</comment>
<dbReference type="Gene3D" id="3.40.50.360">
    <property type="match status" value="1"/>
</dbReference>
<evidence type="ECO:0000256" key="3">
    <source>
        <dbReference type="ARBA" id="ARBA00022630"/>
    </source>
</evidence>